<evidence type="ECO:0000313" key="2">
    <source>
        <dbReference type="EMBL" id="PVV02486.1"/>
    </source>
</evidence>
<reference evidence="2 3" key="1">
    <citation type="journal article" date="2018" name="MBio">
        <title>Comparative Genomics Reveals the Core Gene Toolbox for the Fungus-Insect Symbiosis.</title>
        <authorList>
            <person name="Wang Y."/>
            <person name="Stata M."/>
            <person name="Wang W."/>
            <person name="Stajich J.E."/>
            <person name="White M.M."/>
            <person name="Moncalvo J.M."/>
        </authorList>
    </citation>
    <scope>NUCLEOTIDE SEQUENCE [LARGE SCALE GENOMIC DNA]</scope>
    <source>
        <strain evidence="2 3">SC-DP-2</strain>
    </source>
</reference>
<accession>A0A2T9ZD19</accession>
<keyword evidence="1" id="KW-0472">Membrane</keyword>
<keyword evidence="3" id="KW-1185">Reference proteome</keyword>
<proteinExistence type="predicted"/>
<sequence>MFHIELRMSSYSMTSPALYFYHLQIIFYIGLIVIEVYQDKLLAMYSHMYSRIDTSLLGSLEDESKPTPEDFASIFSSLLLLWYNPIIKLGSSDRGIQRSDLSRLPESVNTKSFSQKFWEYWQYETLTGRNSVTWVLSKRFGGCFLLSGLIKFIYSGQQNQFNFSTEWVNITH</sequence>
<keyword evidence="1" id="KW-0812">Transmembrane</keyword>
<protein>
    <submittedName>
        <fullName evidence="2">Uncharacterized protein</fullName>
    </submittedName>
</protein>
<comment type="caution">
    <text evidence="2">The sequence shown here is derived from an EMBL/GenBank/DDBJ whole genome shotgun (WGS) entry which is preliminary data.</text>
</comment>
<gene>
    <name evidence="2" type="ORF">BB560_003063</name>
</gene>
<feature type="transmembrane region" description="Helical" evidence="1">
    <location>
        <begin position="18"/>
        <end position="37"/>
    </location>
</feature>
<dbReference type="Proteomes" id="UP000245609">
    <property type="component" value="Unassembled WGS sequence"/>
</dbReference>
<keyword evidence="1" id="KW-1133">Transmembrane helix</keyword>
<dbReference type="STRING" id="133381.A0A2T9ZD19"/>
<dbReference type="EMBL" id="MBFS01000445">
    <property type="protein sequence ID" value="PVV02486.1"/>
    <property type="molecule type" value="Genomic_DNA"/>
</dbReference>
<evidence type="ECO:0000256" key="1">
    <source>
        <dbReference type="SAM" id="Phobius"/>
    </source>
</evidence>
<name>A0A2T9ZD19_9FUNG</name>
<dbReference type="AlphaFoldDB" id="A0A2T9ZD19"/>
<evidence type="ECO:0000313" key="3">
    <source>
        <dbReference type="Proteomes" id="UP000245609"/>
    </source>
</evidence>
<organism evidence="2 3">
    <name type="scientific">Smittium megazygosporum</name>
    <dbReference type="NCBI Taxonomy" id="133381"/>
    <lineage>
        <taxon>Eukaryota</taxon>
        <taxon>Fungi</taxon>
        <taxon>Fungi incertae sedis</taxon>
        <taxon>Zoopagomycota</taxon>
        <taxon>Kickxellomycotina</taxon>
        <taxon>Harpellomycetes</taxon>
        <taxon>Harpellales</taxon>
        <taxon>Legeriomycetaceae</taxon>
        <taxon>Smittium</taxon>
    </lineage>
</organism>